<dbReference type="InterPro" id="IPR045501">
    <property type="entry name" value="DUF6490"/>
</dbReference>
<feature type="transmembrane region" description="Helical" evidence="1">
    <location>
        <begin position="26"/>
        <end position="46"/>
    </location>
</feature>
<evidence type="ECO:0000313" key="3">
    <source>
        <dbReference type="Proteomes" id="UP001497457"/>
    </source>
</evidence>
<evidence type="ECO:0000256" key="1">
    <source>
        <dbReference type="SAM" id="Phobius"/>
    </source>
</evidence>
<dbReference type="PANTHER" id="PTHR46610">
    <property type="entry name" value="OS05G0181300 PROTEIN"/>
    <property type="match status" value="1"/>
</dbReference>
<keyword evidence="1" id="KW-0812">Transmembrane</keyword>
<reference evidence="2 3" key="2">
    <citation type="submission" date="2024-10" db="EMBL/GenBank/DDBJ databases">
        <authorList>
            <person name="Ryan C."/>
        </authorList>
    </citation>
    <scope>NUCLEOTIDE SEQUENCE [LARGE SCALE GENOMIC DNA]</scope>
</reference>
<feature type="transmembrane region" description="Helical" evidence="1">
    <location>
        <begin position="97"/>
        <end position="115"/>
    </location>
</feature>
<dbReference type="Proteomes" id="UP001497457">
    <property type="component" value="Chromosome 12b"/>
</dbReference>
<dbReference type="EMBL" id="OZ075122">
    <property type="protein sequence ID" value="CAL4910070.1"/>
    <property type="molecule type" value="Genomic_DNA"/>
</dbReference>
<dbReference type="PANTHER" id="PTHR46610:SF20">
    <property type="entry name" value="OS05G0181300 PROTEIN"/>
    <property type="match status" value="1"/>
</dbReference>
<accession>A0ABC8WHI2</accession>
<feature type="transmembrane region" description="Helical" evidence="1">
    <location>
        <begin position="121"/>
        <end position="144"/>
    </location>
</feature>
<organism evidence="2 3">
    <name type="scientific">Urochloa decumbens</name>
    <dbReference type="NCBI Taxonomy" id="240449"/>
    <lineage>
        <taxon>Eukaryota</taxon>
        <taxon>Viridiplantae</taxon>
        <taxon>Streptophyta</taxon>
        <taxon>Embryophyta</taxon>
        <taxon>Tracheophyta</taxon>
        <taxon>Spermatophyta</taxon>
        <taxon>Magnoliopsida</taxon>
        <taxon>Liliopsida</taxon>
        <taxon>Poales</taxon>
        <taxon>Poaceae</taxon>
        <taxon>PACMAD clade</taxon>
        <taxon>Panicoideae</taxon>
        <taxon>Panicodae</taxon>
        <taxon>Paniceae</taxon>
        <taxon>Melinidinae</taxon>
        <taxon>Urochloa</taxon>
    </lineage>
</organism>
<evidence type="ECO:0000313" key="2">
    <source>
        <dbReference type="EMBL" id="CAL4910070.1"/>
    </source>
</evidence>
<keyword evidence="3" id="KW-1185">Reference proteome</keyword>
<dbReference type="Pfam" id="PF20100">
    <property type="entry name" value="DUF6490"/>
    <property type="match status" value="1"/>
</dbReference>
<dbReference type="AlphaFoldDB" id="A0ABC8WHI2"/>
<name>A0ABC8WHI2_9POAL</name>
<gene>
    <name evidence="2" type="ORF">URODEC1_LOCUS14128</name>
</gene>
<keyword evidence="1" id="KW-0472">Membrane</keyword>
<sequence length="187" mass="19888">MAGVDPHARPTEQSSAGTKAPAASRALLALACLLRVAVIAVMAGGVARSAWRARGDPWELASVAGPCALLAAMFVCLHRAERLAPDSPPGERRRLQVAVWVLSTAISCVFAYRVAVVMPPALAVLVWCMTASVVAAGFYMLVLFKDRRYQALDDDDDVVATDAPGDRKTCVKTVKTSHTDELSVVIN</sequence>
<feature type="transmembrane region" description="Helical" evidence="1">
    <location>
        <begin position="58"/>
        <end position="77"/>
    </location>
</feature>
<keyword evidence="1" id="KW-1133">Transmembrane helix</keyword>
<reference evidence="3" key="1">
    <citation type="submission" date="2024-06" db="EMBL/GenBank/DDBJ databases">
        <authorList>
            <person name="Ryan C."/>
        </authorList>
    </citation>
    <scope>NUCLEOTIDE SEQUENCE [LARGE SCALE GENOMIC DNA]</scope>
</reference>
<protein>
    <submittedName>
        <fullName evidence="2">Uncharacterized protein</fullName>
    </submittedName>
</protein>
<proteinExistence type="predicted"/>